<evidence type="ECO:0000313" key="1">
    <source>
        <dbReference type="EMBL" id="KAI6091841.1"/>
    </source>
</evidence>
<name>A0ACC0DGI5_9PEZI</name>
<comment type="caution">
    <text evidence="1">The sequence shown here is derived from an EMBL/GenBank/DDBJ whole genome shotgun (WGS) entry which is preliminary data.</text>
</comment>
<reference evidence="1 2" key="1">
    <citation type="journal article" date="2022" name="New Phytol.">
        <title>Ecological generalism drives hyperdiversity of secondary metabolite gene clusters in xylarialean endophytes.</title>
        <authorList>
            <person name="Franco M.E.E."/>
            <person name="Wisecaver J.H."/>
            <person name="Arnold A.E."/>
            <person name="Ju Y.M."/>
            <person name="Slot J.C."/>
            <person name="Ahrendt S."/>
            <person name="Moore L.P."/>
            <person name="Eastman K.E."/>
            <person name="Scott K."/>
            <person name="Konkel Z."/>
            <person name="Mondo S.J."/>
            <person name="Kuo A."/>
            <person name="Hayes R.D."/>
            <person name="Haridas S."/>
            <person name="Andreopoulos B."/>
            <person name="Riley R."/>
            <person name="LaButti K."/>
            <person name="Pangilinan J."/>
            <person name="Lipzen A."/>
            <person name="Amirebrahimi M."/>
            <person name="Yan J."/>
            <person name="Adam C."/>
            <person name="Keymanesh K."/>
            <person name="Ng V."/>
            <person name="Louie K."/>
            <person name="Northen T."/>
            <person name="Drula E."/>
            <person name="Henrissat B."/>
            <person name="Hsieh H.M."/>
            <person name="Youens-Clark K."/>
            <person name="Lutzoni F."/>
            <person name="Miadlikowska J."/>
            <person name="Eastwood D.C."/>
            <person name="Hamelin R.C."/>
            <person name="Grigoriev I.V."/>
            <person name="U'Ren J.M."/>
        </authorList>
    </citation>
    <scope>NUCLEOTIDE SEQUENCE [LARGE SCALE GENOMIC DNA]</scope>
    <source>
        <strain evidence="1 2">ER1909</strain>
    </source>
</reference>
<protein>
    <submittedName>
        <fullName evidence="1">Uncharacterized protein</fullName>
    </submittedName>
</protein>
<dbReference type="Proteomes" id="UP001497680">
    <property type="component" value="Unassembled WGS sequence"/>
</dbReference>
<accession>A0ACC0DGI5</accession>
<keyword evidence="2" id="KW-1185">Reference proteome</keyword>
<gene>
    <name evidence="1" type="ORF">F4821DRAFT_225703</name>
</gene>
<organism evidence="1 2">
    <name type="scientific">Hypoxylon rubiginosum</name>
    <dbReference type="NCBI Taxonomy" id="110542"/>
    <lineage>
        <taxon>Eukaryota</taxon>
        <taxon>Fungi</taxon>
        <taxon>Dikarya</taxon>
        <taxon>Ascomycota</taxon>
        <taxon>Pezizomycotina</taxon>
        <taxon>Sordariomycetes</taxon>
        <taxon>Xylariomycetidae</taxon>
        <taxon>Xylariales</taxon>
        <taxon>Hypoxylaceae</taxon>
        <taxon>Hypoxylon</taxon>
    </lineage>
</organism>
<sequence>MGWRGSSGDFSSGLWSALGPEGTLLNLDSRVPRRGWVLAVAAGVAAGVYLLACEWSVCGGLIDLSRSDLKGVLRSGFFVIGVGGLGRAAVPDGDEPLRRTSSMFGKGAALSNDIRRTASDL</sequence>
<proteinExistence type="predicted"/>
<evidence type="ECO:0000313" key="2">
    <source>
        <dbReference type="Proteomes" id="UP001497680"/>
    </source>
</evidence>
<dbReference type="EMBL" id="MU394285">
    <property type="protein sequence ID" value="KAI6091841.1"/>
    <property type="molecule type" value="Genomic_DNA"/>
</dbReference>